<evidence type="ECO:0000256" key="2">
    <source>
        <dbReference type="ARBA" id="ARBA00022729"/>
    </source>
</evidence>
<evidence type="ECO:0000313" key="9">
    <source>
        <dbReference type="Proteomes" id="UP000095447"/>
    </source>
</evidence>
<keyword evidence="5" id="KW-0449">Lipoprotein</keyword>
<dbReference type="InterPro" id="IPR050490">
    <property type="entry name" value="Bact_solute-bd_prot1"/>
</dbReference>
<dbReference type="GeneID" id="75077110"/>
<dbReference type="PANTHER" id="PTHR43649:SF33">
    <property type="entry name" value="POLYGALACTURONAN_RHAMNOGALACTURONAN-BINDING PROTEIN YTCQ"/>
    <property type="match status" value="1"/>
</dbReference>
<dbReference type="Gene3D" id="3.40.190.10">
    <property type="entry name" value="Periplasmic binding protein-like II"/>
    <property type="match status" value="1"/>
</dbReference>
<dbReference type="RefSeq" id="WP_020993279.1">
    <property type="nucleotide sequence ID" value="NZ_CYZA01000007.1"/>
</dbReference>
<evidence type="ECO:0000256" key="6">
    <source>
        <dbReference type="SAM" id="MobiDB-lite"/>
    </source>
</evidence>
<evidence type="ECO:0000256" key="3">
    <source>
        <dbReference type="ARBA" id="ARBA00023136"/>
    </source>
</evidence>
<proteinExistence type="predicted"/>
<evidence type="ECO:0000256" key="4">
    <source>
        <dbReference type="ARBA" id="ARBA00023139"/>
    </source>
</evidence>
<name>A0A174AQV3_9FIRM</name>
<dbReference type="Pfam" id="PF13416">
    <property type="entry name" value="SBP_bac_8"/>
    <property type="match status" value="1"/>
</dbReference>
<dbReference type="EMBL" id="CYZA01000007">
    <property type="protein sequence ID" value="CUN89848.1"/>
    <property type="molecule type" value="Genomic_DNA"/>
</dbReference>
<gene>
    <name evidence="8" type="primary">lacE_2</name>
    <name evidence="8" type="ORF">ERS852395_01622</name>
</gene>
<dbReference type="AlphaFoldDB" id="A0A174AQV3"/>
<dbReference type="Proteomes" id="UP000095447">
    <property type="component" value="Unassembled WGS sequence"/>
</dbReference>
<evidence type="ECO:0000256" key="1">
    <source>
        <dbReference type="ARBA" id="ARBA00022475"/>
    </source>
</evidence>
<dbReference type="SUPFAM" id="SSF53850">
    <property type="entry name" value="Periplasmic binding protein-like II"/>
    <property type="match status" value="1"/>
</dbReference>
<accession>A0A174AQV3</accession>
<keyword evidence="3" id="KW-0472">Membrane</keyword>
<feature type="chain" id="PRO_5038331453" evidence="7">
    <location>
        <begin position="23"/>
        <end position="463"/>
    </location>
</feature>
<reference evidence="8 9" key="1">
    <citation type="submission" date="2015-09" db="EMBL/GenBank/DDBJ databases">
        <authorList>
            <consortium name="Pathogen Informatics"/>
        </authorList>
    </citation>
    <scope>NUCLEOTIDE SEQUENCE [LARGE SCALE GENOMIC DNA]</scope>
    <source>
        <strain evidence="8 9">2789STDY5608838</strain>
    </source>
</reference>
<feature type="signal peptide" evidence="7">
    <location>
        <begin position="1"/>
        <end position="22"/>
    </location>
</feature>
<feature type="compositionally biased region" description="Basic and acidic residues" evidence="6">
    <location>
        <begin position="28"/>
        <end position="40"/>
    </location>
</feature>
<evidence type="ECO:0000256" key="5">
    <source>
        <dbReference type="ARBA" id="ARBA00023288"/>
    </source>
</evidence>
<dbReference type="PANTHER" id="PTHR43649">
    <property type="entry name" value="ARABINOSE-BINDING PROTEIN-RELATED"/>
    <property type="match status" value="1"/>
</dbReference>
<feature type="region of interest" description="Disordered" evidence="6">
    <location>
        <begin position="21"/>
        <end position="52"/>
    </location>
</feature>
<evidence type="ECO:0000313" key="8">
    <source>
        <dbReference type="EMBL" id="CUN89848.1"/>
    </source>
</evidence>
<protein>
    <submittedName>
        <fullName evidence="8">Lactose-binding protein</fullName>
    </submittedName>
</protein>
<keyword evidence="4" id="KW-0564">Palmitate</keyword>
<evidence type="ECO:0000256" key="7">
    <source>
        <dbReference type="SAM" id="SignalP"/>
    </source>
</evidence>
<dbReference type="InterPro" id="IPR006059">
    <property type="entry name" value="SBP"/>
</dbReference>
<dbReference type="PROSITE" id="PS51257">
    <property type="entry name" value="PROKAR_LIPOPROTEIN"/>
    <property type="match status" value="1"/>
</dbReference>
<organism evidence="8 9">
    <name type="scientific">Blautia obeum</name>
    <dbReference type="NCBI Taxonomy" id="40520"/>
    <lineage>
        <taxon>Bacteria</taxon>
        <taxon>Bacillati</taxon>
        <taxon>Bacillota</taxon>
        <taxon>Clostridia</taxon>
        <taxon>Lachnospirales</taxon>
        <taxon>Lachnospiraceae</taxon>
        <taxon>Blautia</taxon>
    </lineage>
</organism>
<keyword evidence="1" id="KW-1003">Cell membrane</keyword>
<feature type="compositionally biased region" description="Polar residues" evidence="6">
    <location>
        <begin position="41"/>
        <end position="52"/>
    </location>
</feature>
<keyword evidence="2 7" id="KW-0732">Signal</keyword>
<sequence>MRKKLLSMVMAGTLALSFTACGGSSSGETEKSTDTSKVEETSSGDTQAASADSGNKKTITVWVEKIFSDDANTKMEERLKEYGKEKNVTVNCEMVAATDFVTKLNAAIEAGQSVPDIISADTTKVLNYYPNIPCNDVTDLVDQIDEERPYLQASYEGTKIDDKYYYVPFYSSSTLMFVRKDKLEEAGITEMPTTWDEVFKDAEKVSDPDNDFYGLAIGCGENDDDDENTIRQYMWNEGGYLFDEDGNVAADDKVTAVFDKYAELYDDKVIPQDATTWDAGGNNGSYLAGRTAFCFNAPTLYNALVSDEQYKDLLDNTVVLAPPAGSDNSVYMNFNRGFAVMNTCKDTDLASDVISYLLDKDWYDSYMEEIAPVFAPVFEDAKENTTWKDNEVNAQALKYVENASGYYGYPVKTLKGRTVAAKHYFTYPFVKAVNQVATGTADSAGALKSMTSAIEDFQDQVGE</sequence>